<keyword evidence="1" id="KW-1133">Transmembrane helix</keyword>
<feature type="transmembrane region" description="Helical" evidence="1">
    <location>
        <begin position="52"/>
        <end position="71"/>
    </location>
</feature>
<organism evidence="2 3">
    <name type="scientific">Paenibacillus chartarius</name>
    <dbReference type="NCBI Taxonomy" id="747481"/>
    <lineage>
        <taxon>Bacteria</taxon>
        <taxon>Bacillati</taxon>
        <taxon>Bacillota</taxon>
        <taxon>Bacilli</taxon>
        <taxon>Bacillales</taxon>
        <taxon>Paenibacillaceae</taxon>
        <taxon>Paenibacillus</taxon>
    </lineage>
</organism>
<proteinExistence type="predicted"/>
<dbReference type="RefSeq" id="WP_377473103.1">
    <property type="nucleotide sequence ID" value="NZ_JBHLWN010000100.1"/>
</dbReference>
<keyword evidence="1" id="KW-0472">Membrane</keyword>
<reference evidence="2 3" key="1">
    <citation type="submission" date="2024-09" db="EMBL/GenBank/DDBJ databases">
        <authorList>
            <person name="Sun Q."/>
            <person name="Mori K."/>
        </authorList>
    </citation>
    <scope>NUCLEOTIDE SEQUENCE [LARGE SCALE GENOMIC DNA]</scope>
    <source>
        <strain evidence="2 3">CCM 7759</strain>
    </source>
</reference>
<gene>
    <name evidence="2" type="ORF">ACFFK0_24930</name>
</gene>
<comment type="caution">
    <text evidence="2">The sequence shown here is derived from an EMBL/GenBank/DDBJ whole genome shotgun (WGS) entry which is preliminary data.</text>
</comment>
<name>A0ABV6DSM3_9BACL</name>
<feature type="transmembrane region" description="Helical" evidence="1">
    <location>
        <begin position="12"/>
        <end position="32"/>
    </location>
</feature>
<accession>A0ABV6DSM3</accession>
<keyword evidence="3" id="KW-1185">Reference proteome</keyword>
<keyword evidence="1" id="KW-0812">Transmembrane</keyword>
<evidence type="ECO:0000313" key="3">
    <source>
        <dbReference type="Proteomes" id="UP001589776"/>
    </source>
</evidence>
<evidence type="ECO:0000256" key="1">
    <source>
        <dbReference type="SAM" id="Phobius"/>
    </source>
</evidence>
<protein>
    <submittedName>
        <fullName evidence="2">Uncharacterized protein</fullName>
    </submittedName>
</protein>
<dbReference type="EMBL" id="JBHLWN010000100">
    <property type="protein sequence ID" value="MFC0215646.1"/>
    <property type="molecule type" value="Genomic_DNA"/>
</dbReference>
<dbReference type="Proteomes" id="UP001589776">
    <property type="component" value="Unassembled WGS sequence"/>
</dbReference>
<sequence length="72" mass="7700">MEADYTRPAGVTLLAALAGLGVAWNGFLLHYLCRESVTHFFGTAGTRIWKALLIVFAVCIGIFAVGSILAML</sequence>
<evidence type="ECO:0000313" key="2">
    <source>
        <dbReference type="EMBL" id="MFC0215646.1"/>
    </source>
</evidence>